<dbReference type="EMBL" id="KZ502134">
    <property type="protein sequence ID" value="PKU83228.1"/>
    <property type="molecule type" value="Genomic_DNA"/>
</dbReference>
<proteinExistence type="predicted"/>
<keyword evidence="3" id="KW-1185">Reference proteome</keyword>
<feature type="region of interest" description="Disordered" evidence="1">
    <location>
        <begin position="1"/>
        <end position="38"/>
    </location>
</feature>
<reference evidence="2 3" key="1">
    <citation type="journal article" date="2016" name="Sci. Rep.">
        <title>The Dendrobium catenatum Lindl. genome sequence provides insights into polysaccharide synthase, floral development and adaptive evolution.</title>
        <authorList>
            <person name="Zhang G.Q."/>
            <person name="Xu Q."/>
            <person name="Bian C."/>
            <person name="Tsai W.C."/>
            <person name="Yeh C.M."/>
            <person name="Liu K.W."/>
            <person name="Yoshida K."/>
            <person name="Zhang L.S."/>
            <person name="Chang S.B."/>
            <person name="Chen F."/>
            <person name="Shi Y."/>
            <person name="Su Y.Y."/>
            <person name="Zhang Y.Q."/>
            <person name="Chen L.J."/>
            <person name="Yin Y."/>
            <person name="Lin M."/>
            <person name="Huang H."/>
            <person name="Deng H."/>
            <person name="Wang Z.W."/>
            <person name="Zhu S.L."/>
            <person name="Zhao X."/>
            <person name="Deng C."/>
            <person name="Niu S.C."/>
            <person name="Huang J."/>
            <person name="Wang M."/>
            <person name="Liu G.H."/>
            <person name="Yang H.J."/>
            <person name="Xiao X.J."/>
            <person name="Hsiao Y.Y."/>
            <person name="Wu W.L."/>
            <person name="Chen Y.Y."/>
            <person name="Mitsuda N."/>
            <person name="Ohme-Takagi M."/>
            <person name="Luo Y.B."/>
            <person name="Van de Peer Y."/>
            <person name="Liu Z.J."/>
        </authorList>
    </citation>
    <scope>NUCLEOTIDE SEQUENCE [LARGE SCALE GENOMIC DNA]</scope>
    <source>
        <tissue evidence="2">The whole plant</tissue>
    </source>
</reference>
<gene>
    <name evidence="2" type="ORF">MA16_Dca006628</name>
</gene>
<protein>
    <submittedName>
        <fullName evidence="2">Uncharacterized protein</fullName>
    </submittedName>
</protein>
<organism evidence="2 3">
    <name type="scientific">Dendrobium catenatum</name>
    <dbReference type="NCBI Taxonomy" id="906689"/>
    <lineage>
        <taxon>Eukaryota</taxon>
        <taxon>Viridiplantae</taxon>
        <taxon>Streptophyta</taxon>
        <taxon>Embryophyta</taxon>
        <taxon>Tracheophyta</taxon>
        <taxon>Spermatophyta</taxon>
        <taxon>Magnoliopsida</taxon>
        <taxon>Liliopsida</taxon>
        <taxon>Asparagales</taxon>
        <taxon>Orchidaceae</taxon>
        <taxon>Epidendroideae</taxon>
        <taxon>Malaxideae</taxon>
        <taxon>Dendrobiinae</taxon>
        <taxon>Dendrobium</taxon>
    </lineage>
</organism>
<accession>A0A2I0X5M7</accession>
<name>A0A2I0X5M7_9ASPA</name>
<sequence length="87" mass="9454">MVAVGDQTEIRRSFTDRQLLGDGRRPDGGPVMGGGTTTIDGRAVVRRWLADEQWSRDSPRMGGGPMTAVAGQWSYGGQRKFIDGDVE</sequence>
<dbReference type="AlphaFoldDB" id="A0A2I0X5M7"/>
<evidence type="ECO:0000313" key="2">
    <source>
        <dbReference type="EMBL" id="PKU83228.1"/>
    </source>
</evidence>
<evidence type="ECO:0000313" key="3">
    <source>
        <dbReference type="Proteomes" id="UP000233837"/>
    </source>
</evidence>
<evidence type="ECO:0000256" key="1">
    <source>
        <dbReference type="SAM" id="MobiDB-lite"/>
    </source>
</evidence>
<dbReference type="Proteomes" id="UP000233837">
    <property type="component" value="Unassembled WGS sequence"/>
</dbReference>
<reference evidence="2 3" key="2">
    <citation type="journal article" date="2017" name="Nature">
        <title>The Apostasia genome and the evolution of orchids.</title>
        <authorList>
            <person name="Zhang G.Q."/>
            <person name="Liu K.W."/>
            <person name="Li Z."/>
            <person name="Lohaus R."/>
            <person name="Hsiao Y.Y."/>
            <person name="Niu S.C."/>
            <person name="Wang J.Y."/>
            <person name="Lin Y.C."/>
            <person name="Xu Q."/>
            <person name="Chen L.J."/>
            <person name="Yoshida K."/>
            <person name="Fujiwara S."/>
            <person name="Wang Z.W."/>
            <person name="Zhang Y.Q."/>
            <person name="Mitsuda N."/>
            <person name="Wang M."/>
            <person name="Liu G.H."/>
            <person name="Pecoraro L."/>
            <person name="Huang H.X."/>
            <person name="Xiao X.J."/>
            <person name="Lin M."/>
            <person name="Wu X.Y."/>
            <person name="Wu W.L."/>
            <person name="Chen Y.Y."/>
            <person name="Chang S.B."/>
            <person name="Sakamoto S."/>
            <person name="Ohme-Takagi M."/>
            <person name="Yagi M."/>
            <person name="Zeng S.J."/>
            <person name="Shen C.Y."/>
            <person name="Yeh C.M."/>
            <person name="Luo Y.B."/>
            <person name="Tsai W.C."/>
            <person name="Van de Peer Y."/>
            <person name="Liu Z.J."/>
        </authorList>
    </citation>
    <scope>NUCLEOTIDE SEQUENCE [LARGE SCALE GENOMIC DNA]</scope>
    <source>
        <tissue evidence="2">The whole plant</tissue>
    </source>
</reference>